<dbReference type="KEGG" id="cher:DK880_00166"/>
<protein>
    <submittedName>
        <fullName evidence="1">Uncharacterized protein</fullName>
    </submittedName>
</protein>
<name>A0A2Z3LB69_9BACT</name>
<dbReference type="Proteomes" id="UP000245872">
    <property type="component" value="Chromosome"/>
</dbReference>
<evidence type="ECO:0000313" key="2">
    <source>
        <dbReference type="Proteomes" id="UP000245872"/>
    </source>
</evidence>
<reference evidence="1 2" key="1">
    <citation type="submission" date="2018-05" db="EMBL/GenBank/DDBJ databases">
        <title>Candidatus Cardinium hertigii Genome Assembly.</title>
        <authorList>
            <person name="Showmaker K.C."/>
            <person name="Walden K.O."/>
            <person name="Fields C.J."/>
            <person name="Lambert K.N."/>
            <person name="Hudson M.E."/>
        </authorList>
    </citation>
    <scope>NUCLEOTIDE SEQUENCE [LARGE SCALE GENOMIC DNA]</scope>
    <source>
        <strain evidence="2">cHgTN10</strain>
    </source>
</reference>
<evidence type="ECO:0000313" key="1">
    <source>
        <dbReference type="EMBL" id="AWN81502.1"/>
    </source>
</evidence>
<keyword evidence="2" id="KW-1185">Reference proteome</keyword>
<dbReference type="EMBL" id="CP029619">
    <property type="protein sequence ID" value="AWN81502.1"/>
    <property type="molecule type" value="Genomic_DNA"/>
</dbReference>
<proteinExistence type="predicted"/>
<sequence length="68" mass="8235">MRVVIQSMRVMAYLVSKLSLIMGLHRLTFLEIEPSLLNLFYYLNVKQESLVEMIRSYLYMQFNYQLHD</sequence>
<gene>
    <name evidence="1" type="ORF">DK880_00166</name>
</gene>
<organism evidence="1 2">
    <name type="scientific">Candidatus Cardinium hertigii</name>
    <dbReference type="NCBI Taxonomy" id="247481"/>
    <lineage>
        <taxon>Bacteria</taxon>
        <taxon>Pseudomonadati</taxon>
        <taxon>Bacteroidota</taxon>
        <taxon>Cytophagia</taxon>
        <taxon>Cytophagales</taxon>
        <taxon>Amoebophilaceae</taxon>
        <taxon>Candidatus Cardinium</taxon>
    </lineage>
</organism>
<accession>A0A2Z3LB69</accession>
<dbReference type="AlphaFoldDB" id="A0A2Z3LB69"/>